<evidence type="ECO:0000256" key="4">
    <source>
        <dbReference type="ARBA" id="ARBA00022685"/>
    </source>
</evidence>
<evidence type="ECO:0000313" key="9">
    <source>
        <dbReference type="Proteomes" id="UP001608902"/>
    </source>
</evidence>
<dbReference type="InterPro" id="IPR051041">
    <property type="entry name" value="FMRFamide-related_np"/>
</dbReference>
<protein>
    <submittedName>
        <fullName evidence="8">Uncharacterized protein</fullName>
    </submittedName>
</protein>
<evidence type="ECO:0000256" key="2">
    <source>
        <dbReference type="ARBA" id="ARBA00006356"/>
    </source>
</evidence>
<evidence type="ECO:0000256" key="7">
    <source>
        <dbReference type="SAM" id="SignalP"/>
    </source>
</evidence>
<dbReference type="Proteomes" id="UP001608902">
    <property type="component" value="Unassembled WGS sequence"/>
</dbReference>
<dbReference type="GO" id="GO:0007218">
    <property type="term" value="P:neuropeptide signaling pathway"/>
    <property type="evidence" value="ECO:0007669"/>
    <property type="project" value="UniProtKB-KW"/>
</dbReference>
<organism evidence="8 9">
    <name type="scientific">Gnathostoma spinigerum</name>
    <dbReference type="NCBI Taxonomy" id="75299"/>
    <lineage>
        <taxon>Eukaryota</taxon>
        <taxon>Metazoa</taxon>
        <taxon>Ecdysozoa</taxon>
        <taxon>Nematoda</taxon>
        <taxon>Chromadorea</taxon>
        <taxon>Rhabditida</taxon>
        <taxon>Spirurina</taxon>
        <taxon>Gnathostomatomorpha</taxon>
        <taxon>Gnathostomatoidea</taxon>
        <taxon>Gnathostomatidae</taxon>
        <taxon>Gnathostoma</taxon>
    </lineage>
</organism>
<gene>
    <name evidence="8" type="ORF">AB6A40_006318</name>
</gene>
<name>A0ABD6EQQ1_9BILA</name>
<keyword evidence="4" id="KW-0165">Cleavage on pair of basic residues</keyword>
<keyword evidence="3" id="KW-0964">Secreted</keyword>
<dbReference type="PANTHER" id="PTHR20986:SF24">
    <property type="entry name" value="FMRFAMIDE-LIKE NEUROPEPTIDES 1"/>
    <property type="match status" value="1"/>
</dbReference>
<reference evidence="8 9" key="1">
    <citation type="submission" date="2024-08" db="EMBL/GenBank/DDBJ databases">
        <title>Gnathostoma spinigerum genome.</title>
        <authorList>
            <person name="Gonzalez-Bertolin B."/>
            <person name="Monzon S."/>
            <person name="Zaballos A."/>
            <person name="Jimenez P."/>
            <person name="Dekumyoy P."/>
            <person name="Varona S."/>
            <person name="Cuesta I."/>
            <person name="Sumanam S."/>
            <person name="Adisakwattana P."/>
            <person name="Gasser R.B."/>
            <person name="Hernandez-Gonzalez A."/>
            <person name="Young N.D."/>
            <person name="Perteguer M.J."/>
        </authorList>
    </citation>
    <scope>NUCLEOTIDE SEQUENCE [LARGE SCALE GENOMIC DNA]</scope>
    <source>
        <strain evidence="8">AL3</strain>
        <tissue evidence="8">Liver</tissue>
    </source>
</reference>
<dbReference type="GO" id="GO:0005576">
    <property type="term" value="C:extracellular region"/>
    <property type="evidence" value="ECO:0007669"/>
    <property type="project" value="UniProtKB-SubCell"/>
</dbReference>
<dbReference type="EMBL" id="JBGFUD010004408">
    <property type="protein sequence ID" value="MFH4979609.1"/>
    <property type="molecule type" value="Genomic_DNA"/>
</dbReference>
<sequence length="166" mass="18834">MSHIRVAVILGFAICQVASECCTDDKKSPFCMLYGVLSKAEQEKLRTEMGNNCDIDIDSTAHVSDKRKPNFMRFGRTAGEGFSRFEKSAEPNFLRFGKRSLVGVAGRPDFLRFGKRTLVYPEVVRFDKRPEELARPGFLRFGKKSMGGGRPDFLRFGRSVDFLDFD</sequence>
<proteinExistence type="inferred from homology"/>
<evidence type="ECO:0000313" key="8">
    <source>
        <dbReference type="EMBL" id="MFH4979609.1"/>
    </source>
</evidence>
<dbReference type="PANTHER" id="PTHR20986">
    <property type="entry name" value="FMRFAMIDE-RELATED PEPTIDES"/>
    <property type="match status" value="1"/>
</dbReference>
<dbReference type="AlphaFoldDB" id="A0ABD6EQQ1"/>
<evidence type="ECO:0000256" key="5">
    <source>
        <dbReference type="ARBA" id="ARBA00022815"/>
    </source>
</evidence>
<dbReference type="InterPro" id="IPR002544">
    <property type="entry name" value="FMRFamid-related_peptide-like"/>
</dbReference>
<evidence type="ECO:0000256" key="3">
    <source>
        <dbReference type="ARBA" id="ARBA00022525"/>
    </source>
</evidence>
<feature type="signal peptide" evidence="7">
    <location>
        <begin position="1"/>
        <end position="19"/>
    </location>
</feature>
<comment type="caution">
    <text evidence="8">The sequence shown here is derived from an EMBL/GenBank/DDBJ whole genome shotgun (WGS) entry which is preliminary data.</text>
</comment>
<keyword evidence="7" id="KW-0732">Signal</keyword>
<keyword evidence="9" id="KW-1185">Reference proteome</keyword>
<feature type="chain" id="PRO_5044864326" evidence="7">
    <location>
        <begin position="20"/>
        <end position="166"/>
    </location>
</feature>
<evidence type="ECO:0000256" key="1">
    <source>
        <dbReference type="ARBA" id="ARBA00004613"/>
    </source>
</evidence>
<evidence type="ECO:0000256" key="6">
    <source>
        <dbReference type="ARBA" id="ARBA00023320"/>
    </source>
</evidence>
<dbReference type="Pfam" id="PF01581">
    <property type="entry name" value="FARP"/>
    <property type="match status" value="5"/>
</dbReference>
<accession>A0ABD6EQQ1</accession>
<keyword evidence="5" id="KW-0027">Amidation</keyword>
<comment type="subcellular location">
    <subcellularLocation>
        <location evidence="1">Secreted</location>
    </subcellularLocation>
</comment>
<keyword evidence="6" id="KW-0527">Neuropeptide</keyword>
<comment type="similarity">
    <text evidence="2">Belongs to the FARP (FMRFamide related peptide) family.</text>
</comment>